<dbReference type="SUPFAM" id="SSF159894">
    <property type="entry name" value="YgaC/TfoX-N like"/>
    <property type="match status" value="1"/>
</dbReference>
<sequence length="171" mass="19018">MNNESATNTSAGWTHHVSLREVAPNPRGLRVGDALAIDFQGSAPPPPIPAKSSLGLFFGAVSFSNSYREHVEERLAIVTPLRTRAMFGGVGIYSGDLFFALIAEDRLYFKVDDTNRGDFQERGMEPFYPYDSPKPMSYWELPPGVLDDSAELKLWVEKALGVAERAKRPRK</sequence>
<dbReference type="InterPro" id="IPR007076">
    <property type="entry name" value="TfoX_N"/>
</dbReference>
<dbReference type="Pfam" id="PF04993">
    <property type="entry name" value="TfoX_N"/>
    <property type="match status" value="1"/>
</dbReference>
<dbReference type="EMBL" id="AP021858">
    <property type="protein sequence ID" value="BBO22740.1"/>
    <property type="molecule type" value="Genomic_DNA"/>
</dbReference>
<protein>
    <submittedName>
        <fullName evidence="2">Transcriptional regulator TfoX/Sxy family</fullName>
    </submittedName>
</protein>
<feature type="domain" description="TfoX N-terminal" evidence="1">
    <location>
        <begin position="74"/>
        <end position="161"/>
    </location>
</feature>
<reference evidence="2" key="1">
    <citation type="journal article" name="DNA Res.">
        <title>The physiological potential of anammox bacteria as revealed by their core genome structure.</title>
        <authorList>
            <person name="Okubo T."/>
            <person name="Toyoda A."/>
            <person name="Fukuhara K."/>
            <person name="Uchiyama I."/>
            <person name="Harigaya Y."/>
            <person name="Kuroiwa M."/>
            <person name="Suzuki T."/>
            <person name="Murakami Y."/>
            <person name="Suwa Y."/>
            <person name="Takami H."/>
        </authorList>
    </citation>
    <scope>NUCLEOTIDE SEQUENCE</scope>
    <source>
        <strain evidence="2">317325-2</strain>
    </source>
</reference>
<dbReference type="AlphaFoldDB" id="A0A809R597"/>
<gene>
    <name evidence="2" type="ORF">NPRO_03350</name>
</gene>
<accession>A0A809R597</accession>
<organism evidence="2 3">
    <name type="scientific">Candidatus Nitrosymbiomonas proteolyticus</name>
    <dbReference type="NCBI Taxonomy" id="2608984"/>
    <lineage>
        <taxon>Bacteria</taxon>
        <taxon>Bacillati</taxon>
        <taxon>Armatimonadota</taxon>
        <taxon>Armatimonadota incertae sedis</taxon>
        <taxon>Candidatus Nitrosymbiomonas</taxon>
    </lineage>
</organism>
<dbReference type="Proteomes" id="UP000662873">
    <property type="component" value="Chromosome"/>
</dbReference>
<dbReference type="Gene3D" id="3.30.1460.30">
    <property type="entry name" value="YgaC/TfoX-N like chaperone"/>
    <property type="match status" value="1"/>
</dbReference>
<proteinExistence type="predicted"/>
<evidence type="ECO:0000313" key="2">
    <source>
        <dbReference type="EMBL" id="BBO22740.1"/>
    </source>
</evidence>
<evidence type="ECO:0000259" key="1">
    <source>
        <dbReference type="Pfam" id="PF04993"/>
    </source>
</evidence>
<dbReference type="KEGG" id="npy:NPRO_03350"/>
<evidence type="ECO:0000313" key="3">
    <source>
        <dbReference type="Proteomes" id="UP000662873"/>
    </source>
</evidence>
<name>A0A809R597_9BACT</name>